<gene>
    <name evidence="2" type="ORF">TCIL3000_10_9010</name>
</gene>
<dbReference type="AlphaFoldDB" id="G0UXK7"/>
<feature type="compositionally biased region" description="Polar residues" evidence="1">
    <location>
        <begin position="321"/>
        <end position="330"/>
    </location>
</feature>
<name>G0UXK7_TRYCI</name>
<reference evidence="2" key="1">
    <citation type="journal article" date="2012" name="Proc. Natl. Acad. Sci. U.S.A.">
        <title>Antigenic diversity is generated by distinct evolutionary mechanisms in African trypanosome species.</title>
        <authorList>
            <person name="Jackson A.P."/>
            <person name="Berry A."/>
            <person name="Aslett M."/>
            <person name="Allison H.C."/>
            <person name="Burton P."/>
            <person name="Vavrova-Anderson J."/>
            <person name="Brown R."/>
            <person name="Browne H."/>
            <person name="Corton N."/>
            <person name="Hauser H."/>
            <person name="Gamble J."/>
            <person name="Gilderthorp R."/>
            <person name="Marcello L."/>
            <person name="McQuillan J."/>
            <person name="Otto T.D."/>
            <person name="Quail M.A."/>
            <person name="Sanders M.J."/>
            <person name="van Tonder A."/>
            <person name="Ginger M.L."/>
            <person name="Field M.C."/>
            <person name="Barry J.D."/>
            <person name="Hertz-Fowler C."/>
            <person name="Berriman M."/>
        </authorList>
    </citation>
    <scope>NUCLEOTIDE SEQUENCE</scope>
    <source>
        <strain evidence="2">IL3000</strain>
    </source>
</reference>
<organism evidence="2">
    <name type="scientific">Trypanosoma congolense (strain IL3000)</name>
    <dbReference type="NCBI Taxonomy" id="1068625"/>
    <lineage>
        <taxon>Eukaryota</taxon>
        <taxon>Discoba</taxon>
        <taxon>Euglenozoa</taxon>
        <taxon>Kinetoplastea</taxon>
        <taxon>Metakinetoplastina</taxon>
        <taxon>Trypanosomatida</taxon>
        <taxon>Trypanosomatidae</taxon>
        <taxon>Trypanosoma</taxon>
        <taxon>Nannomonas</taxon>
    </lineage>
</organism>
<evidence type="ECO:0000313" key="2">
    <source>
        <dbReference type="EMBL" id="CCC94124.1"/>
    </source>
</evidence>
<sequence length="374" mass="41269">MVMEEVGPKVLSMPRPLAVFMRLKRPRCDGSGDVERMVPPKLRVRIGGNGAETVGREAETFVSDLVSFKPSGSGVLPTEERQSQRSFCFNRVTNDLFNAKDERVLPCIDGPPSTSAAVAAGNDTLVVERVWNVRGCVVMDCTMVGSELSAPPAEAVDPCDSCLVDRRALLDGCEGDWPVYVLDKNSSPTREEWKTEVASVDEEQDDFGFDDLHISQDGGGLSTPLTTSGPCASCRPQRKRVREMEGPHYILSLSQSLCGSHVSESEAIRSLQNLLQGFRDDFLLDDNKGFDPELYMYPDHRKDDEYDSNAADLSANEYPDESSSVDTASDMSVDDEGRCDTRAAGSCLLYYDDYGQTYEKDSFYHGWCSSDDGY</sequence>
<accession>G0UXK7</accession>
<feature type="region of interest" description="Disordered" evidence="1">
    <location>
        <begin position="314"/>
        <end position="335"/>
    </location>
</feature>
<proteinExistence type="predicted"/>
<dbReference type="EMBL" id="HE575323">
    <property type="protein sequence ID" value="CCC94124.1"/>
    <property type="molecule type" value="Genomic_DNA"/>
</dbReference>
<evidence type="ECO:0008006" key="3">
    <source>
        <dbReference type="Google" id="ProtNLM"/>
    </source>
</evidence>
<evidence type="ECO:0000256" key="1">
    <source>
        <dbReference type="SAM" id="MobiDB-lite"/>
    </source>
</evidence>
<protein>
    <recommendedName>
        <fullName evidence="3">Transcription factor Iwr1 domain-containing protein</fullName>
    </recommendedName>
</protein>
<dbReference type="VEuPathDB" id="TriTrypDB:TcIL3000_10_9010"/>